<gene>
    <name evidence="2" type="ORF">HMPREF3222_03409</name>
</gene>
<name>A0A133MBM9_CLOPF</name>
<feature type="transmembrane region" description="Helical" evidence="1">
    <location>
        <begin position="47"/>
        <end position="64"/>
    </location>
</feature>
<reference evidence="2 3" key="1">
    <citation type="submission" date="2016-01" db="EMBL/GenBank/DDBJ databases">
        <authorList>
            <person name="Oliw E.H."/>
        </authorList>
    </citation>
    <scope>NUCLEOTIDE SEQUENCE [LARGE SCALE GENOMIC DNA]</scope>
    <source>
        <strain evidence="2 3">MJR7757A</strain>
    </source>
</reference>
<dbReference type="Proteomes" id="UP000070646">
    <property type="component" value="Unassembled WGS sequence"/>
</dbReference>
<comment type="caution">
    <text evidence="2">The sequence shown here is derived from an EMBL/GenBank/DDBJ whole genome shotgun (WGS) entry which is preliminary data.</text>
</comment>
<evidence type="ECO:0000256" key="1">
    <source>
        <dbReference type="SAM" id="Phobius"/>
    </source>
</evidence>
<keyword evidence="1" id="KW-0472">Membrane</keyword>
<keyword evidence="1" id="KW-0812">Transmembrane</keyword>
<dbReference type="EMBL" id="LRPU01000267">
    <property type="protein sequence ID" value="KXA01469.1"/>
    <property type="molecule type" value="Genomic_DNA"/>
</dbReference>
<evidence type="ECO:0000313" key="3">
    <source>
        <dbReference type="Proteomes" id="UP000070646"/>
    </source>
</evidence>
<sequence>MEWIMLIIFWLFLSLDNDIVKLIKFFIIPALLYMIWLDFKAFDFLNGFKGILYMIILFVPPLLIKYDSKIKEK</sequence>
<dbReference type="AlphaFoldDB" id="A0A133MBM9"/>
<keyword evidence="1" id="KW-1133">Transmembrane helix</keyword>
<accession>A0A133MBM9</accession>
<dbReference type="PATRIC" id="fig|1502.174.peg.3447"/>
<evidence type="ECO:0000313" key="2">
    <source>
        <dbReference type="EMBL" id="KXA01469.1"/>
    </source>
</evidence>
<organism evidence="2 3">
    <name type="scientific">Clostridium perfringens</name>
    <dbReference type="NCBI Taxonomy" id="1502"/>
    <lineage>
        <taxon>Bacteria</taxon>
        <taxon>Bacillati</taxon>
        <taxon>Bacillota</taxon>
        <taxon>Clostridia</taxon>
        <taxon>Eubacteriales</taxon>
        <taxon>Clostridiaceae</taxon>
        <taxon>Clostridium</taxon>
    </lineage>
</organism>
<protein>
    <submittedName>
        <fullName evidence="2">Uncharacterized protein</fullName>
    </submittedName>
</protein>
<proteinExistence type="predicted"/>
<feature type="transmembrane region" description="Helical" evidence="1">
    <location>
        <begin position="7"/>
        <end position="35"/>
    </location>
</feature>
<dbReference type="RefSeq" id="WP_060797107.1">
    <property type="nucleotide sequence ID" value="NZ_KQ956371.1"/>
</dbReference>